<dbReference type="FunFam" id="1.10.220.10:FF:000001">
    <property type="entry name" value="Annexin"/>
    <property type="match status" value="1"/>
</dbReference>
<evidence type="ECO:0000256" key="5">
    <source>
        <dbReference type="ARBA" id="ARBA00023302"/>
    </source>
</evidence>
<dbReference type="InterPro" id="IPR018252">
    <property type="entry name" value="Annexin_repeat_CS"/>
</dbReference>
<name>A0AAN9Z5Z6_9ORTH</name>
<keyword evidence="5 6" id="KW-0111">Calcium/phospholipid-binding</keyword>
<dbReference type="PROSITE" id="PS51897">
    <property type="entry name" value="ANNEXIN_2"/>
    <property type="match status" value="4"/>
</dbReference>
<evidence type="ECO:0000256" key="6">
    <source>
        <dbReference type="RuleBase" id="RU003540"/>
    </source>
</evidence>
<dbReference type="InterPro" id="IPR001464">
    <property type="entry name" value="Annexin"/>
</dbReference>
<dbReference type="InterPro" id="IPR037104">
    <property type="entry name" value="Annexin_sf"/>
</dbReference>
<evidence type="ECO:0000313" key="7">
    <source>
        <dbReference type="EMBL" id="KAK7869473.1"/>
    </source>
</evidence>
<sequence>MDFWTLVDHRHGTPTVKPIADFQPRQDAEALRKAMKGFGTDDEALINILCYRSNFQRLEIAKMFKTMFGRDLIQDIKSETSGNFRELLVALLSRPTEYYAKQLHKAVKGLGTDEKCIIEIMCSLNNQQIRNVREVYEELFKSSLEEDLVDDTSGYFRRLLRSLCTARRNESREIDVEKAKLDAERLHEAGELHLGTDEAVFNEILASRSYPQLLQIFTEYETLTGNTIEKAIENEFSGSIKGALLAIVQCARSKINFYAERLYKSMKGLGTDDKALIRLVVTHCEVDMVEIKESFLSHYEETLETFIEDDTSGNYRRALIALVKDEAD</sequence>
<comment type="caution">
    <text evidence="7">The sequence shown here is derived from an EMBL/GenBank/DDBJ whole genome shotgun (WGS) entry which is preliminary data.</text>
</comment>
<organism evidence="7 8">
    <name type="scientific">Gryllus longicercus</name>
    <dbReference type="NCBI Taxonomy" id="2509291"/>
    <lineage>
        <taxon>Eukaryota</taxon>
        <taxon>Metazoa</taxon>
        <taxon>Ecdysozoa</taxon>
        <taxon>Arthropoda</taxon>
        <taxon>Hexapoda</taxon>
        <taxon>Insecta</taxon>
        <taxon>Pterygota</taxon>
        <taxon>Neoptera</taxon>
        <taxon>Polyneoptera</taxon>
        <taxon>Orthoptera</taxon>
        <taxon>Ensifera</taxon>
        <taxon>Gryllidea</taxon>
        <taxon>Grylloidea</taxon>
        <taxon>Gryllidae</taxon>
        <taxon>Gryllinae</taxon>
        <taxon>Gryllus</taxon>
    </lineage>
</organism>
<dbReference type="FunFam" id="1.10.220.10:FF:000003">
    <property type="entry name" value="Annexin"/>
    <property type="match status" value="1"/>
</dbReference>
<comment type="domain">
    <text evidence="6">A pair of annexin repeats may form one binding site for calcium and phospholipid.</text>
</comment>
<dbReference type="SUPFAM" id="SSF47874">
    <property type="entry name" value="Annexin"/>
    <property type="match status" value="1"/>
</dbReference>
<accession>A0AAN9Z5Z6</accession>
<evidence type="ECO:0000313" key="8">
    <source>
        <dbReference type="Proteomes" id="UP001378592"/>
    </source>
</evidence>
<dbReference type="Gene3D" id="1.10.220.10">
    <property type="entry name" value="Annexin"/>
    <property type="match status" value="4"/>
</dbReference>
<evidence type="ECO:0000256" key="4">
    <source>
        <dbReference type="ARBA" id="ARBA00023216"/>
    </source>
</evidence>
<keyword evidence="8" id="KW-1185">Reference proteome</keyword>
<dbReference type="FunFam" id="1.10.220.10:FF:000002">
    <property type="entry name" value="Annexin"/>
    <property type="match status" value="1"/>
</dbReference>
<dbReference type="FunFam" id="1.10.220.10:FF:000004">
    <property type="entry name" value="Annexin"/>
    <property type="match status" value="1"/>
</dbReference>
<keyword evidence="2 6" id="KW-0677">Repeat</keyword>
<evidence type="ECO:0000256" key="2">
    <source>
        <dbReference type="ARBA" id="ARBA00022737"/>
    </source>
</evidence>
<dbReference type="SMART" id="SM00335">
    <property type="entry name" value="ANX"/>
    <property type="match status" value="4"/>
</dbReference>
<comment type="similarity">
    <text evidence="1 6">Belongs to the annexin family.</text>
</comment>
<dbReference type="PRINTS" id="PR00196">
    <property type="entry name" value="ANNEXIN"/>
</dbReference>
<dbReference type="PANTHER" id="PTHR10502:SF102">
    <property type="entry name" value="ANNEXIN B11"/>
    <property type="match status" value="1"/>
</dbReference>
<protein>
    <recommendedName>
        <fullName evidence="6">Annexin</fullName>
    </recommendedName>
</protein>
<dbReference type="Proteomes" id="UP001378592">
    <property type="component" value="Unassembled WGS sequence"/>
</dbReference>
<dbReference type="PANTHER" id="PTHR10502">
    <property type="entry name" value="ANNEXIN"/>
    <property type="match status" value="1"/>
</dbReference>
<gene>
    <name evidence="7" type="ORF">R5R35_008190</name>
</gene>
<dbReference type="EMBL" id="JAZDUA010000074">
    <property type="protein sequence ID" value="KAK7869473.1"/>
    <property type="molecule type" value="Genomic_DNA"/>
</dbReference>
<dbReference type="GO" id="GO:0005634">
    <property type="term" value="C:nucleus"/>
    <property type="evidence" value="ECO:0007669"/>
    <property type="project" value="TreeGrafter"/>
</dbReference>
<proteinExistence type="inferred from homology"/>
<dbReference type="GO" id="GO:0001786">
    <property type="term" value="F:phosphatidylserine binding"/>
    <property type="evidence" value="ECO:0007669"/>
    <property type="project" value="TreeGrafter"/>
</dbReference>
<keyword evidence="4 6" id="KW-0041">Annexin</keyword>
<evidence type="ECO:0000256" key="3">
    <source>
        <dbReference type="ARBA" id="ARBA00022837"/>
    </source>
</evidence>
<dbReference type="GO" id="GO:0005737">
    <property type="term" value="C:cytoplasm"/>
    <property type="evidence" value="ECO:0007669"/>
    <property type="project" value="TreeGrafter"/>
</dbReference>
<dbReference type="AlphaFoldDB" id="A0AAN9Z5Z6"/>
<evidence type="ECO:0000256" key="1">
    <source>
        <dbReference type="ARBA" id="ARBA00007831"/>
    </source>
</evidence>
<dbReference type="Pfam" id="PF00191">
    <property type="entry name" value="Annexin"/>
    <property type="match status" value="4"/>
</dbReference>
<dbReference type="InterPro" id="IPR018502">
    <property type="entry name" value="Annexin_repeat"/>
</dbReference>
<keyword evidence="3 6" id="KW-0106">Calcium</keyword>
<dbReference type="GO" id="GO:0005886">
    <property type="term" value="C:plasma membrane"/>
    <property type="evidence" value="ECO:0007669"/>
    <property type="project" value="TreeGrafter"/>
</dbReference>
<dbReference type="PROSITE" id="PS00223">
    <property type="entry name" value="ANNEXIN_1"/>
    <property type="match status" value="1"/>
</dbReference>
<dbReference type="GO" id="GO:0012506">
    <property type="term" value="C:vesicle membrane"/>
    <property type="evidence" value="ECO:0007669"/>
    <property type="project" value="TreeGrafter"/>
</dbReference>
<dbReference type="GO" id="GO:0005509">
    <property type="term" value="F:calcium ion binding"/>
    <property type="evidence" value="ECO:0007669"/>
    <property type="project" value="InterPro"/>
</dbReference>
<dbReference type="GO" id="GO:0005544">
    <property type="term" value="F:calcium-dependent phospholipid binding"/>
    <property type="evidence" value="ECO:0007669"/>
    <property type="project" value="UniProtKB-KW"/>
</dbReference>
<reference evidence="7 8" key="1">
    <citation type="submission" date="2024-03" db="EMBL/GenBank/DDBJ databases">
        <title>The genome assembly and annotation of the cricket Gryllus longicercus Weissman &amp; Gray.</title>
        <authorList>
            <person name="Szrajer S."/>
            <person name="Gray D."/>
            <person name="Ylla G."/>
        </authorList>
    </citation>
    <scope>NUCLEOTIDE SEQUENCE [LARGE SCALE GENOMIC DNA]</scope>
    <source>
        <strain evidence="7">DAG 2021-001</strain>
        <tissue evidence="7">Whole body minus gut</tissue>
    </source>
</reference>